<organism evidence="1 2">
    <name type="scientific">Mycena maculata</name>
    <dbReference type="NCBI Taxonomy" id="230809"/>
    <lineage>
        <taxon>Eukaryota</taxon>
        <taxon>Fungi</taxon>
        <taxon>Dikarya</taxon>
        <taxon>Basidiomycota</taxon>
        <taxon>Agaricomycotina</taxon>
        <taxon>Agaricomycetes</taxon>
        <taxon>Agaricomycetidae</taxon>
        <taxon>Agaricales</taxon>
        <taxon>Marasmiineae</taxon>
        <taxon>Mycenaceae</taxon>
        <taxon>Mycena</taxon>
    </lineage>
</organism>
<accession>A0AAD7HS34</accession>
<evidence type="ECO:0000313" key="2">
    <source>
        <dbReference type="Proteomes" id="UP001215280"/>
    </source>
</evidence>
<feature type="non-terminal residue" evidence="1">
    <location>
        <position position="126"/>
    </location>
</feature>
<sequence>MLQSLCEVALGWSRTHVCRFDVKKFQLVHFTWNGCKYKPIPIVVDGLTILPMETATYLGFVLDHKLFNWKAQVERAVAKGTAAVLAVMRLMRPTIGMPHGFVQRLYISVVLPKMEYGLAAWYQPIR</sequence>
<evidence type="ECO:0008006" key="3">
    <source>
        <dbReference type="Google" id="ProtNLM"/>
    </source>
</evidence>
<dbReference type="EMBL" id="JARJLG010000215">
    <property type="protein sequence ID" value="KAJ7727005.1"/>
    <property type="molecule type" value="Genomic_DNA"/>
</dbReference>
<dbReference type="AlphaFoldDB" id="A0AAD7HS34"/>
<protein>
    <recommendedName>
        <fullName evidence="3">Reverse transcriptase</fullName>
    </recommendedName>
</protein>
<proteinExistence type="predicted"/>
<reference evidence="1" key="1">
    <citation type="submission" date="2023-03" db="EMBL/GenBank/DDBJ databases">
        <title>Massive genome expansion in bonnet fungi (Mycena s.s.) driven by repeated elements and novel gene families across ecological guilds.</title>
        <authorList>
            <consortium name="Lawrence Berkeley National Laboratory"/>
            <person name="Harder C.B."/>
            <person name="Miyauchi S."/>
            <person name="Viragh M."/>
            <person name="Kuo A."/>
            <person name="Thoen E."/>
            <person name="Andreopoulos B."/>
            <person name="Lu D."/>
            <person name="Skrede I."/>
            <person name="Drula E."/>
            <person name="Henrissat B."/>
            <person name="Morin E."/>
            <person name="Kohler A."/>
            <person name="Barry K."/>
            <person name="LaButti K."/>
            <person name="Morin E."/>
            <person name="Salamov A."/>
            <person name="Lipzen A."/>
            <person name="Mereny Z."/>
            <person name="Hegedus B."/>
            <person name="Baldrian P."/>
            <person name="Stursova M."/>
            <person name="Weitz H."/>
            <person name="Taylor A."/>
            <person name="Grigoriev I.V."/>
            <person name="Nagy L.G."/>
            <person name="Martin F."/>
            <person name="Kauserud H."/>
        </authorList>
    </citation>
    <scope>NUCLEOTIDE SEQUENCE</scope>
    <source>
        <strain evidence="1">CBHHK188m</strain>
    </source>
</reference>
<comment type="caution">
    <text evidence="1">The sequence shown here is derived from an EMBL/GenBank/DDBJ whole genome shotgun (WGS) entry which is preliminary data.</text>
</comment>
<dbReference type="Proteomes" id="UP001215280">
    <property type="component" value="Unassembled WGS sequence"/>
</dbReference>
<name>A0AAD7HS34_9AGAR</name>
<evidence type="ECO:0000313" key="1">
    <source>
        <dbReference type="EMBL" id="KAJ7727005.1"/>
    </source>
</evidence>
<gene>
    <name evidence="1" type="ORF">DFH07DRAFT_757906</name>
</gene>
<keyword evidence="2" id="KW-1185">Reference proteome</keyword>